<evidence type="ECO:0000256" key="2">
    <source>
        <dbReference type="ARBA" id="ARBA00009477"/>
    </source>
</evidence>
<dbReference type="Pfam" id="PF25944">
    <property type="entry name" value="Beta-barrel_RND"/>
    <property type="match status" value="1"/>
</dbReference>
<dbReference type="Gene3D" id="2.40.50.100">
    <property type="match status" value="1"/>
</dbReference>
<dbReference type="Gene3D" id="2.40.30.170">
    <property type="match status" value="1"/>
</dbReference>
<sequence length="394" mass="43113">MFQSIKISLRKGKQYFPIIFLFGLVACHSTQNQQPGGPQNTVQEYPVFIVEEKTTTLFQEYPATIQGQQDIDIRPKIDGYVENIYVDEGSRVVKGQKLFSIFNPQYQQDLSSAEGAVASAKADVNTADLAVRKAKPLVDREIISKYELESAEYTLEARKAALKQAEATLANARVNVAYTQIASPVDGIVGTIPFRTGSYVSSLSTDPLTTVSNTGNVYVYFSLNEKQLLNLSKLLPGKNIDEKIKNMPPVKLIMANGEEYPESGRIETLSGQISTETGAATLRANFANPKAIIRSGGTGKIQIPQTVENAILIPQQCTYELQGKRFAYLVDAEGVVKSTELTVMSNTTGGYFVTTAGVKAGDKIVYEGVQTLHDNMKIQPKAIEQAKVYDTTAL</sequence>
<evidence type="ECO:0000259" key="7">
    <source>
        <dbReference type="Pfam" id="PF25967"/>
    </source>
</evidence>
<dbReference type="Pfam" id="PF25967">
    <property type="entry name" value="RND-MFP_C"/>
    <property type="match status" value="1"/>
</dbReference>
<keyword evidence="3" id="KW-0175">Coiled coil</keyword>
<protein>
    <submittedName>
        <fullName evidence="8">Efflux RND transporter periplasmic adaptor subunit</fullName>
    </submittedName>
</protein>
<keyword evidence="9" id="KW-1185">Reference proteome</keyword>
<gene>
    <name evidence="8" type="ORF">PQ465_19410</name>
</gene>
<name>A0ABY7WFN9_9SPHI</name>
<accession>A0ABY7WFN9</accession>
<dbReference type="Pfam" id="PF25917">
    <property type="entry name" value="BSH_RND"/>
    <property type="match status" value="1"/>
</dbReference>
<evidence type="ECO:0000259" key="5">
    <source>
        <dbReference type="Pfam" id="PF25917"/>
    </source>
</evidence>
<dbReference type="InterPro" id="IPR058624">
    <property type="entry name" value="MdtA-like_HH"/>
</dbReference>
<evidence type="ECO:0000256" key="1">
    <source>
        <dbReference type="ARBA" id="ARBA00004196"/>
    </source>
</evidence>
<dbReference type="SUPFAM" id="SSF111369">
    <property type="entry name" value="HlyD-like secretion proteins"/>
    <property type="match status" value="1"/>
</dbReference>
<evidence type="ECO:0000259" key="4">
    <source>
        <dbReference type="Pfam" id="PF25876"/>
    </source>
</evidence>
<feature type="coiled-coil region" evidence="3">
    <location>
        <begin position="148"/>
        <end position="175"/>
    </location>
</feature>
<evidence type="ECO:0000259" key="6">
    <source>
        <dbReference type="Pfam" id="PF25944"/>
    </source>
</evidence>
<dbReference type="RefSeq" id="WP_274267182.1">
    <property type="nucleotide sequence ID" value="NZ_CP117880.1"/>
</dbReference>
<dbReference type="Gene3D" id="1.10.287.470">
    <property type="entry name" value="Helix hairpin bin"/>
    <property type="match status" value="1"/>
</dbReference>
<dbReference type="InterPro" id="IPR058627">
    <property type="entry name" value="MdtA-like_C"/>
</dbReference>
<dbReference type="InterPro" id="IPR058625">
    <property type="entry name" value="MdtA-like_BSH"/>
</dbReference>
<dbReference type="EMBL" id="CP117880">
    <property type="protein sequence ID" value="WDF68449.1"/>
    <property type="molecule type" value="Genomic_DNA"/>
</dbReference>
<comment type="similarity">
    <text evidence="2">Belongs to the membrane fusion protein (MFP) (TC 8.A.1) family.</text>
</comment>
<reference evidence="8 9" key="1">
    <citation type="submission" date="2023-02" db="EMBL/GenBank/DDBJ databases">
        <title>Genome sequence of Sphingobacterium sp. KACC 22765.</title>
        <authorList>
            <person name="Kim S."/>
            <person name="Heo J."/>
            <person name="Kwon S.-W."/>
        </authorList>
    </citation>
    <scope>NUCLEOTIDE SEQUENCE [LARGE SCALE GENOMIC DNA]</scope>
    <source>
        <strain evidence="8 9">KACC 22765</strain>
    </source>
</reference>
<organism evidence="8 9">
    <name type="scientific">Sphingobacterium oryzagri</name>
    <dbReference type="NCBI Taxonomy" id="3025669"/>
    <lineage>
        <taxon>Bacteria</taxon>
        <taxon>Pseudomonadati</taxon>
        <taxon>Bacteroidota</taxon>
        <taxon>Sphingobacteriia</taxon>
        <taxon>Sphingobacteriales</taxon>
        <taxon>Sphingobacteriaceae</taxon>
        <taxon>Sphingobacterium</taxon>
    </lineage>
</organism>
<dbReference type="Pfam" id="PF25876">
    <property type="entry name" value="HH_MFP_RND"/>
    <property type="match status" value="1"/>
</dbReference>
<dbReference type="Gene3D" id="2.40.420.20">
    <property type="match status" value="1"/>
</dbReference>
<evidence type="ECO:0000313" key="8">
    <source>
        <dbReference type="EMBL" id="WDF68449.1"/>
    </source>
</evidence>
<evidence type="ECO:0000256" key="3">
    <source>
        <dbReference type="SAM" id="Coils"/>
    </source>
</evidence>
<dbReference type="InterPro" id="IPR006143">
    <property type="entry name" value="RND_pump_MFP"/>
</dbReference>
<feature type="domain" description="Multidrug resistance protein MdtA-like C-terminal permuted SH3" evidence="7">
    <location>
        <begin position="309"/>
        <end position="371"/>
    </location>
</feature>
<dbReference type="PANTHER" id="PTHR30158:SF23">
    <property type="entry name" value="MULTIDRUG RESISTANCE PROTEIN MEXA"/>
    <property type="match status" value="1"/>
</dbReference>
<feature type="domain" description="Multidrug resistance protein MdtA-like beta-barrel" evidence="6">
    <location>
        <begin position="217"/>
        <end position="303"/>
    </location>
</feature>
<dbReference type="InterPro" id="IPR058626">
    <property type="entry name" value="MdtA-like_b-barrel"/>
</dbReference>
<feature type="domain" description="Multidrug resistance protein MdtA-like barrel-sandwich hybrid" evidence="5">
    <location>
        <begin position="71"/>
        <end position="211"/>
    </location>
</feature>
<dbReference type="PANTHER" id="PTHR30158">
    <property type="entry name" value="ACRA/E-RELATED COMPONENT OF DRUG EFFLUX TRANSPORTER"/>
    <property type="match status" value="1"/>
</dbReference>
<proteinExistence type="inferred from homology"/>
<dbReference type="Proteomes" id="UP001221558">
    <property type="component" value="Chromosome"/>
</dbReference>
<comment type="subcellular location">
    <subcellularLocation>
        <location evidence="1">Cell envelope</location>
    </subcellularLocation>
</comment>
<feature type="domain" description="Multidrug resistance protein MdtA-like alpha-helical hairpin" evidence="4">
    <location>
        <begin position="110"/>
        <end position="179"/>
    </location>
</feature>
<dbReference type="NCBIfam" id="TIGR01730">
    <property type="entry name" value="RND_mfp"/>
    <property type="match status" value="1"/>
</dbReference>
<dbReference type="PROSITE" id="PS51257">
    <property type="entry name" value="PROKAR_LIPOPROTEIN"/>
    <property type="match status" value="1"/>
</dbReference>
<evidence type="ECO:0000313" key="9">
    <source>
        <dbReference type="Proteomes" id="UP001221558"/>
    </source>
</evidence>